<gene>
    <name evidence="1" type="ORF">METZ01_LOCUS281696</name>
</gene>
<sequence>MTVRRPTVEQLLDIADGLGMSLTDSETQIFMENIDSTCAAYDAVDQTPDYLPEVKYPRKTGYRPDPQDNPYNAWYWKSEVQGAESGLLKGKKIALKDNVALAGVPMMNGASTLEGYV</sequence>
<evidence type="ECO:0008006" key="2">
    <source>
        <dbReference type="Google" id="ProtNLM"/>
    </source>
</evidence>
<dbReference type="Gene3D" id="3.90.1300.10">
    <property type="entry name" value="Amidase signature (AS) domain"/>
    <property type="match status" value="1"/>
</dbReference>
<evidence type="ECO:0000313" key="1">
    <source>
        <dbReference type="EMBL" id="SVC28842.1"/>
    </source>
</evidence>
<accession>A0A382L0I1</accession>
<organism evidence="1">
    <name type="scientific">marine metagenome</name>
    <dbReference type="NCBI Taxonomy" id="408172"/>
    <lineage>
        <taxon>unclassified sequences</taxon>
        <taxon>metagenomes</taxon>
        <taxon>ecological metagenomes</taxon>
    </lineage>
</organism>
<dbReference type="AlphaFoldDB" id="A0A382L0I1"/>
<dbReference type="Gene3D" id="1.10.20.60">
    <property type="entry name" value="Glu-tRNAGln amidotransferase C subunit, N-terminal domain"/>
    <property type="match status" value="1"/>
</dbReference>
<feature type="non-terminal residue" evidence="1">
    <location>
        <position position="117"/>
    </location>
</feature>
<dbReference type="SUPFAM" id="SSF75304">
    <property type="entry name" value="Amidase signature (AS) enzymes"/>
    <property type="match status" value="1"/>
</dbReference>
<proteinExistence type="predicted"/>
<protein>
    <recommendedName>
        <fullName evidence="2">Amidase domain-containing protein</fullName>
    </recommendedName>
</protein>
<dbReference type="InterPro" id="IPR036928">
    <property type="entry name" value="AS_sf"/>
</dbReference>
<dbReference type="EMBL" id="UINC01083284">
    <property type="protein sequence ID" value="SVC28842.1"/>
    <property type="molecule type" value="Genomic_DNA"/>
</dbReference>
<reference evidence="1" key="1">
    <citation type="submission" date="2018-05" db="EMBL/GenBank/DDBJ databases">
        <authorList>
            <person name="Lanie J.A."/>
            <person name="Ng W.-L."/>
            <person name="Kazmierczak K.M."/>
            <person name="Andrzejewski T.M."/>
            <person name="Davidsen T.M."/>
            <person name="Wayne K.J."/>
            <person name="Tettelin H."/>
            <person name="Glass J.I."/>
            <person name="Rusch D."/>
            <person name="Podicherti R."/>
            <person name="Tsui H.-C.T."/>
            <person name="Winkler M.E."/>
        </authorList>
    </citation>
    <scope>NUCLEOTIDE SEQUENCE</scope>
</reference>
<name>A0A382L0I1_9ZZZZ</name>